<keyword evidence="2" id="KW-0472">Membrane</keyword>
<evidence type="ECO:0000259" key="3">
    <source>
        <dbReference type="PROSITE" id="PS50846"/>
    </source>
</evidence>
<evidence type="ECO:0000256" key="2">
    <source>
        <dbReference type="SAM" id="Phobius"/>
    </source>
</evidence>
<proteinExistence type="predicted"/>
<dbReference type="Proteomes" id="UP000886885">
    <property type="component" value="Chromosome 8D"/>
</dbReference>
<dbReference type="InterPro" id="IPR006121">
    <property type="entry name" value="HMA_dom"/>
</dbReference>
<dbReference type="OrthoDB" id="689350at2759"/>
<dbReference type="PANTHER" id="PTHR22814:SF287">
    <property type="entry name" value="COPPER TRANSPORT PROTEIN ATX1"/>
    <property type="match status" value="1"/>
</dbReference>
<gene>
    <name evidence="4" type="ORF">POTOM_030849</name>
</gene>
<sequence>MLTDVLTCFWRFYLLYCLPFFLFDDITLWLLLIFACLMVFNFVKLQTVVLKVGMSCGGCVGAVKRVLGKMEGVESYDIDLKEQKVTVKGNVQPDAVLQTVSKTGKKTTFWEAEAPAEPATAETLAAA</sequence>
<keyword evidence="1" id="KW-0479">Metal-binding</keyword>
<dbReference type="FunFam" id="3.30.70.100:FF:000008">
    <property type="entry name" value="Copper transport protein ATOX1"/>
    <property type="match status" value="1"/>
</dbReference>
<protein>
    <recommendedName>
        <fullName evidence="3">HMA domain-containing protein</fullName>
    </recommendedName>
</protein>
<dbReference type="PANTHER" id="PTHR22814">
    <property type="entry name" value="COPPER TRANSPORT PROTEIN ATOX1-RELATED"/>
    <property type="match status" value="1"/>
</dbReference>
<keyword evidence="2" id="KW-1133">Transmembrane helix</keyword>
<dbReference type="CDD" id="cd00371">
    <property type="entry name" value="HMA"/>
    <property type="match status" value="1"/>
</dbReference>
<comment type="caution">
    <text evidence="4">The sequence shown here is derived from an EMBL/GenBank/DDBJ whole genome shotgun (WGS) entry which is preliminary data.</text>
</comment>
<dbReference type="Pfam" id="PF00403">
    <property type="entry name" value="HMA"/>
    <property type="match status" value="1"/>
</dbReference>
<dbReference type="EMBL" id="JAAWWB010000016">
    <property type="protein sequence ID" value="KAG6763434.1"/>
    <property type="molecule type" value="Genomic_DNA"/>
</dbReference>
<organism evidence="4 5">
    <name type="scientific">Populus tomentosa</name>
    <name type="common">Chinese white poplar</name>
    <dbReference type="NCBI Taxonomy" id="118781"/>
    <lineage>
        <taxon>Eukaryota</taxon>
        <taxon>Viridiplantae</taxon>
        <taxon>Streptophyta</taxon>
        <taxon>Embryophyta</taxon>
        <taxon>Tracheophyta</taxon>
        <taxon>Spermatophyta</taxon>
        <taxon>Magnoliopsida</taxon>
        <taxon>eudicotyledons</taxon>
        <taxon>Gunneridae</taxon>
        <taxon>Pentapetalae</taxon>
        <taxon>rosids</taxon>
        <taxon>fabids</taxon>
        <taxon>Malpighiales</taxon>
        <taxon>Salicaceae</taxon>
        <taxon>Saliceae</taxon>
        <taxon>Populus</taxon>
    </lineage>
</organism>
<dbReference type="PROSITE" id="PS50846">
    <property type="entry name" value="HMA_2"/>
    <property type="match status" value="1"/>
</dbReference>
<feature type="domain" description="HMA" evidence="3">
    <location>
        <begin position="45"/>
        <end position="108"/>
    </location>
</feature>
<reference evidence="4" key="1">
    <citation type="journal article" date="2020" name="bioRxiv">
        <title>Hybrid origin of Populus tomentosa Carr. identified through genome sequencing and phylogenomic analysis.</title>
        <authorList>
            <person name="An X."/>
            <person name="Gao K."/>
            <person name="Chen Z."/>
            <person name="Li J."/>
            <person name="Yang X."/>
            <person name="Yang X."/>
            <person name="Zhou J."/>
            <person name="Guo T."/>
            <person name="Zhao T."/>
            <person name="Huang S."/>
            <person name="Miao D."/>
            <person name="Khan W.U."/>
            <person name="Rao P."/>
            <person name="Ye M."/>
            <person name="Lei B."/>
            <person name="Liao W."/>
            <person name="Wang J."/>
            <person name="Ji L."/>
            <person name="Li Y."/>
            <person name="Guo B."/>
            <person name="Mustafa N.S."/>
            <person name="Li S."/>
            <person name="Yun Q."/>
            <person name="Keller S.R."/>
            <person name="Mao J."/>
            <person name="Zhang R."/>
            <person name="Strauss S.H."/>
        </authorList>
    </citation>
    <scope>NUCLEOTIDE SEQUENCE</scope>
    <source>
        <strain evidence="4">GM15</strain>
        <tissue evidence="4">Leaf</tissue>
    </source>
</reference>
<dbReference type="GO" id="GO:0046872">
    <property type="term" value="F:metal ion binding"/>
    <property type="evidence" value="ECO:0007669"/>
    <property type="project" value="UniProtKB-KW"/>
</dbReference>
<keyword evidence="5" id="KW-1185">Reference proteome</keyword>
<evidence type="ECO:0000256" key="1">
    <source>
        <dbReference type="ARBA" id="ARBA00022723"/>
    </source>
</evidence>
<name>A0A8X8CR51_POPTO</name>
<feature type="transmembrane region" description="Helical" evidence="2">
    <location>
        <begin position="20"/>
        <end position="43"/>
    </location>
</feature>
<evidence type="ECO:0000313" key="5">
    <source>
        <dbReference type="Proteomes" id="UP000886885"/>
    </source>
</evidence>
<evidence type="ECO:0000313" key="4">
    <source>
        <dbReference type="EMBL" id="KAG6763434.1"/>
    </source>
</evidence>
<keyword evidence="2" id="KW-0812">Transmembrane</keyword>
<accession>A0A8X8CR51</accession>
<dbReference type="AlphaFoldDB" id="A0A8X8CR51"/>